<dbReference type="EMBL" id="FOWC01000024">
    <property type="protein sequence ID" value="SFQ77816.1"/>
    <property type="molecule type" value="Genomic_DNA"/>
</dbReference>
<name>A0A1I6BA51_9PSEU</name>
<dbReference type="STRING" id="112413.SAMN05421854_12489"/>
<proteinExistence type="predicted"/>
<evidence type="ECO:0000313" key="3">
    <source>
        <dbReference type="Proteomes" id="UP000199137"/>
    </source>
</evidence>
<evidence type="ECO:0000256" key="1">
    <source>
        <dbReference type="SAM" id="Phobius"/>
    </source>
</evidence>
<evidence type="ECO:0000313" key="2">
    <source>
        <dbReference type="EMBL" id="SFQ77816.1"/>
    </source>
</evidence>
<feature type="transmembrane region" description="Helical" evidence="1">
    <location>
        <begin position="226"/>
        <end position="249"/>
    </location>
</feature>
<keyword evidence="1" id="KW-0812">Transmembrane</keyword>
<feature type="transmembrane region" description="Helical" evidence="1">
    <location>
        <begin position="98"/>
        <end position="122"/>
    </location>
</feature>
<keyword evidence="1" id="KW-0472">Membrane</keyword>
<protein>
    <submittedName>
        <fullName evidence="2">Uncharacterized protein</fullName>
    </submittedName>
</protein>
<keyword evidence="1" id="KW-1133">Transmembrane helix</keyword>
<feature type="transmembrane region" description="Helical" evidence="1">
    <location>
        <begin position="20"/>
        <end position="39"/>
    </location>
</feature>
<organism evidence="2 3">
    <name type="scientific">Amycolatopsis rubida</name>
    <dbReference type="NCBI Taxonomy" id="112413"/>
    <lineage>
        <taxon>Bacteria</taxon>
        <taxon>Bacillati</taxon>
        <taxon>Actinomycetota</taxon>
        <taxon>Actinomycetes</taxon>
        <taxon>Pseudonocardiales</taxon>
        <taxon>Pseudonocardiaceae</taxon>
        <taxon>Amycolatopsis</taxon>
    </lineage>
</organism>
<dbReference type="Proteomes" id="UP000199137">
    <property type="component" value="Unassembled WGS sequence"/>
</dbReference>
<accession>A0A1I6BA51</accession>
<sequence>MLATRKLVGSDHRRVLSGSEVTWIVAMAVLFQATAAVLFPRQGWLSGRLSTTPPPELLKWAILTATLCIAWFSARSFADTTLAAEGGLMVGPDSEPDTAVPLFLSLFAIDLLILLMGTWAAAASIRALAAARSVTPVTAWNVLALAAATSSVAVQMSDHLASHQSIPWTLVVLAALRGFAHQEDEPHLHQQEFSAEGRTATTLSGQPPVRMPAPISTAQRRSLGRLLVTLGWTCRVLGLFLTFSGALLYRTFFTETAGSLQEIPSWIRLTLLIAILSFGILLFAVSPIVLKRGRRHLHRTIDSFESLDGQRYLLYLRPFSADAAMASSPTEAPGWLTRSPFELPGLTHENFVMRQFQGFGRIIAIGQPGERLPELGAERGYLPIDDWKDTLSSLIHGAHAIIMTASPGEGTVWEFTEVVRVSTPARLLLLVYNETDYYTFRDKVRHANTVRATAADGEFWPPLPDLPNLPPPGRCDKGMPWDFPLTGIFHFTIDQRPQFTRFPSTVPRLRHVGTIRRLVCRELKPVADHVAELLERR</sequence>
<feature type="transmembrane region" description="Helical" evidence="1">
    <location>
        <begin position="269"/>
        <end position="290"/>
    </location>
</feature>
<dbReference type="AlphaFoldDB" id="A0A1I6BA51"/>
<gene>
    <name evidence="2" type="ORF">SAMN05421854_12489</name>
</gene>
<reference evidence="2 3" key="1">
    <citation type="submission" date="2016-10" db="EMBL/GenBank/DDBJ databases">
        <authorList>
            <person name="de Groot N.N."/>
        </authorList>
    </citation>
    <scope>NUCLEOTIDE SEQUENCE [LARGE SCALE GENOMIC DNA]</scope>
    <source>
        <strain evidence="2 3">DSM 44637</strain>
    </source>
</reference>